<dbReference type="InterPro" id="IPR054718">
    <property type="entry name" value="YhfS-like_C"/>
</dbReference>
<dbReference type="InterPro" id="IPR015421">
    <property type="entry name" value="PyrdxlP-dep_Trfase_major"/>
</dbReference>
<dbReference type="PANTHER" id="PTHR43797:SF2">
    <property type="entry name" value="HOMOCYSTEINE_CYSTEINE SYNTHASE"/>
    <property type="match status" value="1"/>
</dbReference>
<dbReference type="eggNOG" id="COG0156">
    <property type="taxonomic scope" value="Bacteria"/>
</dbReference>
<evidence type="ECO:0000259" key="2">
    <source>
        <dbReference type="Pfam" id="PF22475"/>
    </source>
</evidence>
<protein>
    <submittedName>
        <fullName evidence="3">Cystathionine beta-lyase family protein</fullName>
    </submittedName>
</protein>
<feature type="domain" description="YhfS-like C-terminal" evidence="2">
    <location>
        <begin position="257"/>
        <end position="356"/>
    </location>
</feature>
<dbReference type="PANTHER" id="PTHR43797">
    <property type="entry name" value="HOMOCYSTEINE/CYSTEINE SYNTHASE"/>
    <property type="match status" value="1"/>
</dbReference>
<keyword evidence="3" id="KW-0456">Lyase</keyword>
<evidence type="ECO:0000259" key="1">
    <source>
        <dbReference type="Pfam" id="PF00266"/>
    </source>
</evidence>
<dbReference type="SUPFAM" id="SSF53383">
    <property type="entry name" value="PLP-dependent transferases"/>
    <property type="match status" value="1"/>
</dbReference>
<dbReference type="GO" id="GO:0016829">
    <property type="term" value="F:lyase activity"/>
    <property type="evidence" value="ECO:0007669"/>
    <property type="project" value="UniProtKB-KW"/>
</dbReference>
<gene>
    <name evidence="3" type="ORF">FD51_GL002828</name>
</gene>
<dbReference type="Proteomes" id="UP000051984">
    <property type="component" value="Unassembled WGS sequence"/>
</dbReference>
<evidence type="ECO:0000313" key="4">
    <source>
        <dbReference type="Proteomes" id="UP000051984"/>
    </source>
</evidence>
<dbReference type="PATRIC" id="fig|1423816.3.peg.2944"/>
<accession>A0A0R1EU03</accession>
<proteinExistence type="predicted"/>
<dbReference type="GO" id="GO:0004124">
    <property type="term" value="F:cysteine synthase activity"/>
    <property type="evidence" value="ECO:0007669"/>
    <property type="project" value="TreeGrafter"/>
</dbReference>
<organism evidence="3 4">
    <name type="scientific">Lacticaseibacillus zeae DSM 20178 = KCTC 3804</name>
    <dbReference type="NCBI Taxonomy" id="1423816"/>
    <lineage>
        <taxon>Bacteria</taxon>
        <taxon>Bacillati</taxon>
        <taxon>Bacillota</taxon>
        <taxon>Bacilli</taxon>
        <taxon>Lactobacillales</taxon>
        <taxon>Lactobacillaceae</taxon>
        <taxon>Lacticaseibacillus</taxon>
    </lineage>
</organism>
<dbReference type="Gene3D" id="3.40.640.10">
    <property type="entry name" value="Type I PLP-dependent aspartate aminotransferase-like (Major domain)"/>
    <property type="match status" value="1"/>
</dbReference>
<sequence>MPSFKTYPLESINYEEAFQKQFRLVDEISRHFKGSEFLSRGDLGVVRGLNQPRYTRRVEEVLAAYFHAEDAMLVRGAGTAAIRMALHSYLSTGQTLLIHDAPIYPTTQTSIKMMSLQTIRVDFNNLRHQQLPDAPDGILVQYTRQKPDDSYDMENVISFFKERYPEVPIITDDNYAVMKVHKIGVELGANLSCFSTFKLLGPEGIGCIVGDKSAIERLRSENYSGGSQVQGHEAIDVLRGLTYAPVALATQARVVNELSQRLNAHEIPGISDAYVANAQSKVLFVEFEQPIAETVLKYANDLGAAPNPVGAESKYEIVPMFYRVSGTFKEFDPNLLQTTIRINPYRCGPDTVIRILKESVKKVMSSCS</sequence>
<dbReference type="RefSeq" id="WP_010492858.1">
    <property type="nucleotide sequence ID" value="NZ_AZCT01000007.1"/>
</dbReference>
<comment type="caution">
    <text evidence="3">The sequence shown here is derived from an EMBL/GenBank/DDBJ whole genome shotgun (WGS) entry which is preliminary data.</text>
</comment>
<dbReference type="Gene3D" id="3.90.1150.130">
    <property type="match status" value="1"/>
</dbReference>
<dbReference type="InterPro" id="IPR006235">
    <property type="entry name" value="OAc-hSer/O-AcSer_sulfhydrylase"/>
</dbReference>
<dbReference type="GO" id="GO:0071269">
    <property type="term" value="P:L-homocysteine biosynthetic process"/>
    <property type="evidence" value="ECO:0007669"/>
    <property type="project" value="TreeGrafter"/>
</dbReference>
<name>A0A0R1EU03_LACZE</name>
<dbReference type="GO" id="GO:0003961">
    <property type="term" value="F:O-acetylhomoserine aminocarboxypropyltransferase activity"/>
    <property type="evidence" value="ECO:0007669"/>
    <property type="project" value="TreeGrafter"/>
</dbReference>
<dbReference type="EMBL" id="AZCT01000007">
    <property type="protein sequence ID" value="KRK12478.1"/>
    <property type="molecule type" value="Genomic_DNA"/>
</dbReference>
<dbReference type="InterPro" id="IPR000192">
    <property type="entry name" value="Aminotrans_V_dom"/>
</dbReference>
<feature type="domain" description="Aminotransferase class V" evidence="1">
    <location>
        <begin position="62"/>
        <end position="227"/>
    </location>
</feature>
<dbReference type="Pfam" id="PF22475">
    <property type="entry name" value="YhfS-like_C"/>
    <property type="match status" value="1"/>
</dbReference>
<dbReference type="AlphaFoldDB" id="A0A0R1EU03"/>
<reference evidence="3 4" key="1">
    <citation type="journal article" date="2015" name="Genome Announc.">
        <title>Expanding the biotechnology potential of lactobacilli through comparative genomics of 213 strains and associated genera.</title>
        <authorList>
            <person name="Sun Z."/>
            <person name="Harris H.M."/>
            <person name="McCann A."/>
            <person name="Guo C."/>
            <person name="Argimon S."/>
            <person name="Zhang W."/>
            <person name="Yang X."/>
            <person name="Jeffery I.B."/>
            <person name="Cooney J.C."/>
            <person name="Kagawa T.F."/>
            <person name="Liu W."/>
            <person name="Song Y."/>
            <person name="Salvetti E."/>
            <person name="Wrobel A."/>
            <person name="Rasinkangas P."/>
            <person name="Parkhill J."/>
            <person name="Rea M.C."/>
            <person name="O'Sullivan O."/>
            <person name="Ritari J."/>
            <person name="Douillard F.P."/>
            <person name="Paul Ross R."/>
            <person name="Yang R."/>
            <person name="Briner A.E."/>
            <person name="Felis G.E."/>
            <person name="de Vos W.M."/>
            <person name="Barrangou R."/>
            <person name="Klaenhammer T.R."/>
            <person name="Caufield P.W."/>
            <person name="Cui Y."/>
            <person name="Zhang H."/>
            <person name="O'Toole P.W."/>
        </authorList>
    </citation>
    <scope>NUCLEOTIDE SEQUENCE [LARGE SCALE GENOMIC DNA]</scope>
    <source>
        <strain evidence="3 4">DSM 20178</strain>
    </source>
</reference>
<dbReference type="Pfam" id="PF00266">
    <property type="entry name" value="Aminotran_5"/>
    <property type="match status" value="1"/>
</dbReference>
<dbReference type="InterPro" id="IPR015424">
    <property type="entry name" value="PyrdxlP-dep_Trfase"/>
</dbReference>
<evidence type="ECO:0000313" key="3">
    <source>
        <dbReference type="EMBL" id="KRK12478.1"/>
    </source>
</evidence>
<dbReference type="GO" id="GO:0005737">
    <property type="term" value="C:cytoplasm"/>
    <property type="evidence" value="ECO:0007669"/>
    <property type="project" value="TreeGrafter"/>
</dbReference>
<dbReference type="GO" id="GO:0006535">
    <property type="term" value="P:cysteine biosynthetic process from serine"/>
    <property type="evidence" value="ECO:0007669"/>
    <property type="project" value="TreeGrafter"/>
</dbReference>